<feature type="binding site" evidence="18">
    <location>
        <begin position="172"/>
        <end position="175"/>
    </location>
    <ligand>
        <name>NAD(+)</name>
        <dbReference type="ChEBI" id="CHEBI:57540"/>
    </ligand>
</feature>
<evidence type="ECO:0000256" key="15">
    <source>
        <dbReference type="ARBA" id="ARBA00023141"/>
    </source>
</evidence>
<dbReference type="Pfam" id="PF01761">
    <property type="entry name" value="DHQ_synthase"/>
    <property type="match status" value="1"/>
</dbReference>
<feature type="binding site" evidence="18">
    <location>
        <begin position="108"/>
        <end position="112"/>
    </location>
    <ligand>
        <name>NAD(+)</name>
        <dbReference type="ChEBI" id="CHEBI:57540"/>
    </ligand>
</feature>
<evidence type="ECO:0000256" key="10">
    <source>
        <dbReference type="ARBA" id="ARBA00022605"/>
    </source>
</evidence>
<dbReference type="Gene3D" id="1.20.1090.10">
    <property type="entry name" value="Dehydroquinate synthase-like - alpha domain"/>
    <property type="match status" value="1"/>
</dbReference>
<dbReference type="EC" id="4.2.3.4" evidence="7 18"/>
<dbReference type="FunFam" id="3.40.50.1970:FF:000007">
    <property type="entry name" value="Pentafunctional AROM polypeptide"/>
    <property type="match status" value="1"/>
</dbReference>
<evidence type="ECO:0000313" key="22">
    <source>
        <dbReference type="Proteomes" id="UP000824164"/>
    </source>
</evidence>
<keyword evidence="17 18" id="KW-0170">Cobalt</keyword>
<keyword evidence="16 18" id="KW-0456">Lyase</keyword>
<dbReference type="PIRSF" id="PIRSF001455">
    <property type="entry name" value="DHQ_synth"/>
    <property type="match status" value="1"/>
</dbReference>
<dbReference type="InterPro" id="IPR016037">
    <property type="entry name" value="DHQ_synth_AroB"/>
</dbReference>
<evidence type="ECO:0000256" key="8">
    <source>
        <dbReference type="ARBA" id="ARBA00017684"/>
    </source>
</evidence>
<dbReference type="PANTHER" id="PTHR43622:SF7">
    <property type="entry name" value="3-DEHYDROQUINATE SYNTHASE, CHLOROPLASTIC"/>
    <property type="match status" value="1"/>
</dbReference>
<evidence type="ECO:0000256" key="5">
    <source>
        <dbReference type="ARBA" id="ARBA00004661"/>
    </source>
</evidence>
<evidence type="ECO:0000256" key="9">
    <source>
        <dbReference type="ARBA" id="ARBA00022490"/>
    </source>
</evidence>
<evidence type="ECO:0000256" key="7">
    <source>
        <dbReference type="ARBA" id="ARBA00013031"/>
    </source>
</evidence>
<keyword evidence="11 18" id="KW-0479">Metal-binding</keyword>
<feature type="binding site" evidence="18">
    <location>
        <position position="250"/>
    </location>
    <ligand>
        <name>Zn(2+)</name>
        <dbReference type="ChEBI" id="CHEBI:29105"/>
    </ligand>
</feature>
<comment type="pathway">
    <text evidence="5 18">Metabolic intermediate biosynthesis; chorismate biosynthesis; chorismate from D-erythrose 4-phosphate and phosphoenolpyruvate: step 2/7.</text>
</comment>
<dbReference type="SUPFAM" id="SSF56796">
    <property type="entry name" value="Dehydroquinate synthase-like"/>
    <property type="match status" value="1"/>
</dbReference>
<reference evidence="21" key="1">
    <citation type="submission" date="2020-10" db="EMBL/GenBank/DDBJ databases">
        <authorList>
            <person name="Gilroy R."/>
        </authorList>
    </citation>
    <scope>NUCLEOTIDE SEQUENCE</scope>
    <source>
        <strain evidence="21">CHK187-14744</strain>
    </source>
</reference>
<feature type="domain" description="3-dehydroquinate synthase C-terminal" evidence="20">
    <location>
        <begin position="184"/>
        <end position="326"/>
    </location>
</feature>
<dbReference type="GO" id="GO:0009423">
    <property type="term" value="P:chorismate biosynthetic process"/>
    <property type="evidence" value="ECO:0007669"/>
    <property type="project" value="UniProtKB-UniRule"/>
</dbReference>
<comment type="cofactor">
    <cofactor evidence="18">
        <name>Co(2+)</name>
        <dbReference type="ChEBI" id="CHEBI:48828"/>
    </cofactor>
    <cofactor evidence="18">
        <name>Zn(2+)</name>
        <dbReference type="ChEBI" id="CHEBI:29105"/>
    </cofactor>
    <text evidence="18">Binds 1 divalent metal cation per subunit. Can use either Co(2+) or Zn(2+).</text>
</comment>
<dbReference type="InterPro" id="IPR050071">
    <property type="entry name" value="Dehydroquinate_synthase"/>
</dbReference>
<dbReference type="Gene3D" id="3.40.50.1970">
    <property type="match status" value="1"/>
</dbReference>
<dbReference type="PANTHER" id="PTHR43622">
    <property type="entry name" value="3-DEHYDROQUINATE SYNTHASE"/>
    <property type="match status" value="1"/>
</dbReference>
<dbReference type="GO" id="GO:0000166">
    <property type="term" value="F:nucleotide binding"/>
    <property type="evidence" value="ECO:0007669"/>
    <property type="project" value="UniProtKB-KW"/>
</dbReference>
<comment type="cofactor">
    <cofactor evidence="2 18">
        <name>NAD(+)</name>
        <dbReference type="ChEBI" id="CHEBI:57540"/>
    </cofactor>
</comment>
<evidence type="ECO:0000256" key="6">
    <source>
        <dbReference type="ARBA" id="ARBA00005412"/>
    </source>
</evidence>
<keyword evidence="12 18" id="KW-0547">Nucleotide-binding</keyword>
<proteinExistence type="inferred from homology"/>
<dbReference type="Proteomes" id="UP000824164">
    <property type="component" value="Unassembled WGS sequence"/>
</dbReference>
<comment type="caution">
    <text evidence="21">The sequence shown here is derived from an EMBL/GenBank/DDBJ whole genome shotgun (WGS) entry which is preliminary data.</text>
</comment>
<dbReference type="NCBIfam" id="TIGR01357">
    <property type="entry name" value="aroB"/>
    <property type="match status" value="1"/>
</dbReference>
<evidence type="ECO:0000256" key="13">
    <source>
        <dbReference type="ARBA" id="ARBA00022833"/>
    </source>
</evidence>
<comment type="catalytic activity">
    <reaction evidence="1 18">
        <text>7-phospho-2-dehydro-3-deoxy-D-arabino-heptonate = 3-dehydroquinate + phosphate</text>
        <dbReference type="Rhea" id="RHEA:21968"/>
        <dbReference type="ChEBI" id="CHEBI:32364"/>
        <dbReference type="ChEBI" id="CHEBI:43474"/>
        <dbReference type="ChEBI" id="CHEBI:58394"/>
        <dbReference type="EC" id="4.2.3.4"/>
    </reaction>
</comment>
<keyword evidence="13 18" id="KW-0862">Zinc</keyword>
<evidence type="ECO:0000256" key="3">
    <source>
        <dbReference type="ARBA" id="ARBA00001947"/>
    </source>
</evidence>
<organism evidence="21 22">
    <name type="scientific">Candidatus Onthocola gallistercoris</name>
    <dbReference type="NCBI Taxonomy" id="2840876"/>
    <lineage>
        <taxon>Bacteria</taxon>
        <taxon>Bacillati</taxon>
        <taxon>Bacillota</taxon>
        <taxon>Bacilli</taxon>
        <taxon>Candidatus Onthocola</taxon>
    </lineage>
</organism>
<dbReference type="GO" id="GO:0046872">
    <property type="term" value="F:metal ion binding"/>
    <property type="evidence" value="ECO:0007669"/>
    <property type="project" value="UniProtKB-KW"/>
</dbReference>
<dbReference type="GO" id="GO:0003856">
    <property type="term" value="F:3-dehydroquinate synthase activity"/>
    <property type="evidence" value="ECO:0007669"/>
    <property type="project" value="UniProtKB-UniRule"/>
</dbReference>
<dbReference type="InterPro" id="IPR056179">
    <property type="entry name" value="DHQS_C"/>
</dbReference>
<evidence type="ECO:0000256" key="17">
    <source>
        <dbReference type="ARBA" id="ARBA00023285"/>
    </source>
</evidence>
<dbReference type="EMBL" id="DVLT01000042">
    <property type="protein sequence ID" value="HIU02899.1"/>
    <property type="molecule type" value="Genomic_DNA"/>
</dbReference>
<feature type="binding site" evidence="18">
    <location>
        <position position="266"/>
    </location>
    <ligand>
        <name>Zn(2+)</name>
        <dbReference type="ChEBI" id="CHEBI:29105"/>
    </ligand>
</feature>
<reference evidence="21" key="2">
    <citation type="journal article" date="2021" name="PeerJ">
        <title>Extensive microbial diversity within the chicken gut microbiome revealed by metagenomics and culture.</title>
        <authorList>
            <person name="Gilroy R."/>
            <person name="Ravi A."/>
            <person name="Getino M."/>
            <person name="Pursley I."/>
            <person name="Horton D.L."/>
            <person name="Alikhan N.F."/>
            <person name="Baker D."/>
            <person name="Gharbi K."/>
            <person name="Hall N."/>
            <person name="Watson M."/>
            <person name="Adriaenssens E.M."/>
            <person name="Foster-Nyarko E."/>
            <person name="Jarju S."/>
            <person name="Secka A."/>
            <person name="Antonio M."/>
            <person name="Oren A."/>
            <person name="Chaudhuri R.R."/>
            <person name="La Ragione R."/>
            <person name="Hildebrand F."/>
            <person name="Pallen M.J."/>
        </authorList>
    </citation>
    <scope>NUCLEOTIDE SEQUENCE</scope>
    <source>
        <strain evidence="21">CHK187-14744</strain>
    </source>
</reference>
<keyword evidence="10 18" id="KW-0028">Amino-acid biosynthesis</keyword>
<keyword evidence="14 18" id="KW-0520">NAD</keyword>
<dbReference type="GO" id="GO:0009073">
    <property type="term" value="P:aromatic amino acid family biosynthetic process"/>
    <property type="evidence" value="ECO:0007669"/>
    <property type="project" value="UniProtKB-KW"/>
</dbReference>
<keyword evidence="9 18" id="KW-0963">Cytoplasm</keyword>
<sequence length="361" mass="40147">MLKVIPISKDNQKIYDICLDDSFSHLDGFLTELSFKDRRICIVTDSQVAPLYLEPVRAICEKVGSRVVSFVFEAGEAHKNLDTIQEIYSLLIKEHFDRKDVLIALGGGVTGDMTGYAAATYLRGISFIQIPTTLLAQCDSSIGGKTGVDFRQYKNMVGAFWQPRLVYMNLNTLKTLDQRQFSSGMAEVIKHGLIKDRSYYEWLRAHAQSILNMDYPALEAMVERSCQIKRAVVENDPQEKGERALLNFGHTVGHSVEKLKDFSMLHGECVAVGIAAAADISRNRGDITDEAAEEIKDTLNRFKLPCTVSGLQAQDVLAATKLDKKMDGGRIRFILLRSIGQAYIDPTVSDEELLKGIGACL</sequence>
<evidence type="ECO:0000256" key="2">
    <source>
        <dbReference type="ARBA" id="ARBA00001911"/>
    </source>
</evidence>
<keyword evidence="15 18" id="KW-0057">Aromatic amino acid biosynthesis</keyword>
<comment type="function">
    <text evidence="18">Catalyzes the conversion of 3-deoxy-D-arabino-heptulosonate 7-phosphate (DAHP) to dehydroquinate (DHQ).</text>
</comment>
<dbReference type="HAMAP" id="MF_00110">
    <property type="entry name" value="DHQ_synthase"/>
    <property type="match status" value="1"/>
</dbReference>
<name>A0A9D1KXN8_9FIRM</name>
<feature type="binding site" evidence="18">
    <location>
        <position position="187"/>
    </location>
    <ligand>
        <name>Zn(2+)</name>
        <dbReference type="ChEBI" id="CHEBI:29105"/>
    </ligand>
</feature>
<gene>
    <name evidence="18 21" type="primary">aroB</name>
    <name evidence="21" type="ORF">IAB63_06555</name>
</gene>
<dbReference type="InterPro" id="IPR030960">
    <property type="entry name" value="DHQS/DOIS_N"/>
</dbReference>
<feature type="binding site" evidence="18">
    <location>
        <begin position="132"/>
        <end position="133"/>
    </location>
    <ligand>
        <name>NAD(+)</name>
        <dbReference type="ChEBI" id="CHEBI:57540"/>
    </ligand>
</feature>
<evidence type="ECO:0000256" key="14">
    <source>
        <dbReference type="ARBA" id="ARBA00023027"/>
    </source>
</evidence>
<evidence type="ECO:0000256" key="12">
    <source>
        <dbReference type="ARBA" id="ARBA00022741"/>
    </source>
</evidence>
<evidence type="ECO:0000256" key="4">
    <source>
        <dbReference type="ARBA" id="ARBA00004496"/>
    </source>
</evidence>
<dbReference type="Pfam" id="PF24621">
    <property type="entry name" value="DHQS_C"/>
    <property type="match status" value="1"/>
</dbReference>
<accession>A0A9D1KXN8</accession>
<comment type="similarity">
    <text evidence="6 18">Belongs to the sugar phosphate cyclases superfamily. Dehydroquinate synthase family.</text>
</comment>
<feature type="binding site" evidence="18">
    <location>
        <position position="154"/>
    </location>
    <ligand>
        <name>NAD(+)</name>
        <dbReference type="ChEBI" id="CHEBI:57540"/>
    </ligand>
</feature>
<comment type="cofactor">
    <cofactor evidence="3">
        <name>Zn(2+)</name>
        <dbReference type="ChEBI" id="CHEBI:29105"/>
    </cofactor>
</comment>
<evidence type="ECO:0000259" key="20">
    <source>
        <dbReference type="Pfam" id="PF24621"/>
    </source>
</evidence>
<evidence type="ECO:0000256" key="16">
    <source>
        <dbReference type="ARBA" id="ARBA00023239"/>
    </source>
</evidence>
<dbReference type="InterPro" id="IPR030963">
    <property type="entry name" value="DHQ_synth_fam"/>
</dbReference>
<dbReference type="AlphaFoldDB" id="A0A9D1KXN8"/>
<feature type="domain" description="3-dehydroquinate synthase N-terminal" evidence="19">
    <location>
        <begin position="70"/>
        <end position="182"/>
    </location>
</feature>
<evidence type="ECO:0000259" key="19">
    <source>
        <dbReference type="Pfam" id="PF01761"/>
    </source>
</evidence>
<dbReference type="GO" id="GO:0008652">
    <property type="term" value="P:amino acid biosynthetic process"/>
    <property type="evidence" value="ECO:0007669"/>
    <property type="project" value="UniProtKB-KW"/>
</dbReference>
<comment type="subcellular location">
    <subcellularLocation>
        <location evidence="4 18">Cytoplasm</location>
    </subcellularLocation>
</comment>
<dbReference type="GO" id="GO:0005737">
    <property type="term" value="C:cytoplasm"/>
    <property type="evidence" value="ECO:0007669"/>
    <property type="project" value="UniProtKB-SubCell"/>
</dbReference>
<evidence type="ECO:0000256" key="11">
    <source>
        <dbReference type="ARBA" id="ARBA00022723"/>
    </source>
</evidence>
<protein>
    <recommendedName>
        <fullName evidence="8 18">3-dehydroquinate synthase</fullName>
        <shortName evidence="18">DHQS</shortName>
        <ecNumber evidence="7 18">4.2.3.4</ecNumber>
    </recommendedName>
</protein>
<evidence type="ECO:0000313" key="21">
    <source>
        <dbReference type="EMBL" id="HIU02899.1"/>
    </source>
</evidence>
<comment type="caution">
    <text evidence="18">Lacks conserved residue(s) required for the propagation of feature annotation.</text>
</comment>
<evidence type="ECO:0000256" key="1">
    <source>
        <dbReference type="ARBA" id="ARBA00001393"/>
    </source>
</evidence>
<feature type="binding site" evidence="18">
    <location>
        <position position="145"/>
    </location>
    <ligand>
        <name>NAD(+)</name>
        <dbReference type="ChEBI" id="CHEBI:57540"/>
    </ligand>
</feature>
<evidence type="ECO:0000256" key="18">
    <source>
        <dbReference type="HAMAP-Rule" id="MF_00110"/>
    </source>
</evidence>
<dbReference type="CDD" id="cd08195">
    <property type="entry name" value="DHQS"/>
    <property type="match status" value="1"/>
</dbReference>